<dbReference type="InterPro" id="IPR002611">
    <property type="entry name" value="IstB_ATP-bd"/>
</dbReference>
<dbReference type="SUPFAM" id="SSF52540">
    <property type="entry name" value="P-loop containing nucleoside triphosphate hydrolases"/>
    <property type="match status" value="1"/>
</dbReference>
<protein>
    <submittedName>
        <fullName evidence="2">ATP-binding protein</fullName>
    </submittedName>
</protein>
<organism evidence="2 3">
    <name type="scientific">Paenibacillus oralis</name>
    <dbReference type="NCBI Taxonomy" id="2490856"/>
    <lineage>
        <taxon>Bacteria</taxon>
        <taxon>Bacillati</taxon>
        <taxon>Bacillota</taxon>
        <taxon>Bacilli</taxon>
        <taxon>Bacillales</taxon>
        <taxon>Paenibacillaceae</taxon>
        <taxon>Paenibacillus</taxon>
    </lineage>
</organism>
<evidence type="ECO:0000259" key="1">
    <source>
        <dbReference type="Pfam" id="PF01695"/>
    </source>
</evidence>
<dbReference type="Proteomes" id="UP000267017">
    <property type="component" value="Unassembled WGS sequence"/>
</dbReference>
<dbReference type="OrthoDB" id="1655960at2"/>
<dbReference type="NCBIfam" id="NF005378">
    <property type="entry name" value="PRK06921.1"/>
    <property type="match status" value="1"/>
</dbReference>
<evidence type="ECO:0000313" key="3">
    <source>
        <dbReference type="Proteomes" id="UP000267017"/>
    </source>
</evidence>
<dbReference type="InterPro" id="IPR027417">
    <property type="entry name" value="P-loop_NTPase"/>
</dbReference>
<dbReference type="Pfam" id="PF01695">
    <property type="entry name" value="IstB_IS21"/>
    <property type="match status" value="1"/>
</dbReference>
<dbReference type="AlphaFoldDB" id="A0A3P3UGB5"/>
<keyword evidence="2" id="KW-0067">ATP-binding</keyword>
<dbReference type="RefSeq" id="WP_128635191.1">
    <property type="nucleotide sequence ID" value="NZ_RRCN01000001.1"/>
</dbReference>
<reference evidence="2 3" key="1">
    <citation type="submission" date="2018-11" db="EMBL/GenBank/DDBJ databases">
        <title>Genome sequencing of Paenibacillus sp. KCOM 3021 (= ChDC PVNT-B20).</title>
        <authorList>
            <person name="Kook J.-K."/>
            <person name="Park S.-N."/>
            <person name="Lim Y.K."/>
        </authorList>
    </citation>
    <scope>NUCLEOTIDE SEQUENCE [LARGE SCALE GENOMIC DNA]</scope>
    <source>
        <strain evidence="2 3">KCOM 3021</strain>
    </source>
</reference>
<accession>A0A3P3UGB5</accession>
<dbReference type="PANTHER" id="PTHR30050">
    <property type="entry name" value="CHROMOSOMAL REPLICATION INITIATOR PROTEIN DNAA"/>
    <property type="match status" value="1"/>
</dbReference>
<gene>
    <name evidence="2" type="ORF">EHV15_05330</name>
</gene>
<comment type="caution">
    <text evidence="2">The sequence shown here is derived from an EMBL/GenBank/DDBJ whole genome shotgun (WGS) entry which is preliminary data.</text>
</comment>
<dbReference type="PANTHER" id="PTHR30050:SF10">
    <property type="entry name" value="PHAGE-LIKE ELEMENT PBSX PROTEIN XKDC"/>
    <property type="match status" value="1"/>
</dbReference>
<dbReference type="GO" id="GO:0006260">
    <property type="term" value="P:DNA replication"/>
    <property type="evidence" value="ECO:0007669"/>
    <property type="project" value="TreeGrafter"/>
</dbReference>
<dbReference type="EMBL" id="RRCN01000001">
    <property type="protein sequence ID" value="RRJ67413.1"/>
    <property type="molecule type" value="Genomic_DNA"/>
</dbReference>
<evidence type="ECO:0000313" key="2">
    <source>
        <dbReference type="EMBL" id="RRJ67413.1"/>
    </source>
</evidence>
<name>A0A3P3UGB5_9BACL</name>
<sequence length="257" mass="29984">MAQLQERVNLLRQTKTNHSTQENLKNLDSNDCPKCKGAEGFFYKVDGAEYWRDCECVVKRRTERLIQASQITDSFRQMSFDNFDWKTRPIVVQQAFATAFKYSKEFEMVRKERSNGLCLLGNPGAGKTHLLMATANSLLNRGIEVIYFPWVEGCADLKASFDLLPEKIYRLQTVEVLYIDDLFKGRQKPTDFQLEQIFAIINYRYLNQLPVMISSEWTIARMCEFDEATGSRINEMCREYKVVLDEDGLNYRLKDEV</sequence>
<proteinExistence type="predicted"/>
<keyword evidence="3" id="KW-1185">Reference proteome</keyword>
<dbReference type="CDD" id="cd00009">
    <property type="entry name" value="AAA"/>
    <property type="match status" value="1"/>
</dbReference>
<dbReference type="GO" id="GO:0005524">
    <property type="term" value="F:ATP binding"/>
    <property type="evidence" value="ECO:0007669"/>
    <property type="project" value="UniProtKB-KW"/>
</dbReference>
<keyword evidence="2" id="KW-0547">Nucleotide-binding</keyword>
<dbReference type="Gene3D" id="3.40.50.300">
    <property type="entry name" value="P-loop containing nucleotide triphosphate hydrolases"/>
    <property type="match status" value="1"/>
</dbReference>
<feature type="domain" description="IstB-like ATP-binding" evidence="1">
    <location>
        <begin position="59"/>
        <end position="219"/>
    </location>
</feature>